<protein>
    <submittedName>
        <fullName evidence="1">DUF740 family protein</fullName>
    </submittedName>
</protein>
<reference evidence="4" key="3">
    <citation type="submission" date="2015-04" db="UniProtKB">
        <authorList>
            <consortium name="EnsemblPlants"/>
        </authorList>
    </citation>
    <scope>IDENTIFICATION</scope>
    <source>
        <strain evidence="4">cv. Jemalong A17</strain>
    </source>
</reference>
<name>G7KDT4_MEDTR</name>
<dbReference type="STRING" id="3880.G7KDT4"/>
<dbReference type="Proteomes" id="UP000265566">
    <property type="component" value="Chromosome 5"/>
</dbReference>
<dbReference type="OrthoDB" id="691764at2759"/>
<proteinExistence type="predicted"/>
<evidence type="ECO:0000313" key="2">
    <source>
        <dbReference type="EMBL" id="KEH27709.1"/>
    </source>
</evidence>
<dbReference type="EMBL" id="PSQE01000005">
    <property type="protein sequence ID" value="RHN54836.1"/>
    <property type="molecule type" value="Genomic_DNA"/>
</dbReference>
<gene>
    <name evidence="4" type="primary">25494996</name>
    <name evidence="1" type="ordered locus">MTR_5g030210</name>
    <name evidence="2" type="ordered locus">MTR_5g430370</name>
    <name evidence="3" type="ORF">MtrunA17_Chr5g0411201</name>
</gene>
<evidence type="ECO:0000313" key="5">
    <source>
        <dbReference type="Proteomes" id="UP000002051"/>
    </source>
</evidence>
<evidence type="ECO:0000313" key="1">
    <source>
        <dbReference type="EMBL" id="AES95851.1"/>
    </source>
</evidence>
<dbReference type="HOGENOM" id="CLU_088765_0_0_1"/>
<dbReference type="eggNOG" id="ENOG502S0S0">
    <property type="taxonomic scope" value="Eukaryota"/>
</dbReference>
<dbReference type="KEGG" id="mtr:11430295"/>
<dbReference type="PANTHER" id="PTHR34197:SF2">
    <property type="entry name" value="OS04G0591300 PROTEIN"/>
    <property type="match status" value="1"/>
</dbReference>
<keyword evidence="5" id="KW-1185">Reference proteome</keyword>
<dbReference type="AlphaFoldDB" id="G7KDT4"/>
<reference evidence="3" key="4">
    <citation type="journal article" date="2018" name="Nat. Plants">
        <title>Whole-genome landscape of Medicago truncatula symbiotic genes.</title>
        <authorList>
            <person name="Pecrix Y."/>
            <person name="Gamas P."/>
            <person name="Carrere S."/>
        </authorList>
    </citation>
    <scope>NUCLEOTIDE SEQUENCE</scope>
    <source>
        <tissue evidence="3">Leaves</tissue>
    </source>
</reference>
<reference evidence="1 5" key="1">
    <citation type="journal article" date="2011" name="Nature">
        <title>The Medicago genome provides insight into the evolution of rhizobial symbioses.</title>
        <authorList>
            <person name="Young N.D."/>
            <person name="Debelle F."/>
            <person name="Oldroyd G.E."/>
            <person name="Geurts R."/>
            <person name="Cannon S.B."/>
            <person name="Udvardi M.K."/>
            <person name="Benedito V.A."/>
            <person name="Mayer K.F."/>
            <person name="Gouzy J."/>
            <person name="Schoof H."/>
            <person name="Van de Peer Y."/>
            <person name="Proost S."/>
            <person name="Cook D.R."/>
            <person name="Meyers B.C."/>
            <person name="Spannagl M."/>
            <person name="Cheung F."/>
            <person name="De Mita S."/>
            <person name="Krishnakumar V."/>
            <person name="Gundlach H."/>
            <person name="Zhou S."/>
            <person name="Mudge J."/>
            <person name="Bharti A.K."/>
            <person name="Murray J.D."/>
            <person name="Naoumkina M.A."/>
            <person name="Rosen B."/>
            <person name="Silverstein K.A."/>
            <person name="Tang H."/>
            <person name="Rombauts S."/>
            <person name="Zhao P.X."/>
            <person name="Zhou P."/>
            <person name="Barbe V."/>
            <person name="Bardou P."/>
            <person name="Bechner M."/>
            <person name="Bellec A."/>
            <person name="Berger A."/>
            <person name="Berges H."/>
            <person name="Bidwell S."/>
            <person name="Bisseling T."/>
            <person name="Choisne N."/>
            <person name="Couloux A."/>
            <person name="Denny R."/>
            <person name="Deshpande S."/>
            <person name="Dai X."/>
            <person name="Doyle J.J."/>
            <person name="Dudez A.M."/>
            <person name="Farmer A.D."/>
            <person name="Fouteau S."/>
            <person name="Franken C."/>
            <person name="Gibelin C."/>
            <person name="Gish J."/>
            <person name="Goldstein S."/>
            <person name="Gonzalez A.J."/>
            <person name="Green P.J."/>
            <person name="Hallab A."/>
            <person name="Hartog M."/>
            <person name="Hua A."/>
            <person name="Humphray S.J."/>
            <person name="Jeong D.H."/>
            <person name="Jing Y."/>
            <person name="Jocker A."/>
            <person name="Kenton S.M."/>
            <person name="Kim D.J."/>
            <person name="Klee K."/>
            <person name="Lai H."/>
            <person name="Lang C."/>
            <person name="Lin S."/>
            <person name="Macmil S.L."/>
            <person name="Magdelenat G."/>
            <person name="Matthews L."/>
            <person name="McCorrison J."/>
            <person name="Monaghan E.L."/>
            <person name="Mun J.H."/>
            <person name="Najar F.Z."/>
            <person name="Nicholson C."/>
            <person name="Noirot C."/>
            <person name="O'Bleness M."/>
            <person name="Paule C.R."/>
            <person name="Poulain J."/>
            <person name="Prion F."/>
            <person name="Qin B."/>
            <person name="Qu C."/>
            <person name="Retzel E.F."/>
            <person name="Riddle C."/>
            <person name="Sallet E."/>
            <person name="Samain S."/>
            <person name="Samson N."/>
            <person name="Sanders I."/>
            <person name="Saurat O."/>
            <person name="Scarpelli C."/>
            <person name="Schiex T."/>
            <person name="Segurens B."/>
            <person name="Severin A.J."/>
            <person name="Sherrier D.J."/>
            <person name="Shi R."/>
            <person name="Sims S."/>
            <person name="Singer S.R."/>
            <person name="Sinharoy S."/>
            <person name="Sterck L."/>
            <person name="Viollet A."/>
            <person name="Wang B.B."/>
            <person name="Wang K."/>
            <person name="Wang M."/>
            <person name="Wang X."/>
            <person name="Warfsmann J."/>
            <person name="Weissenbach J."/>
            <person name="White D.D."/>
            <person name="White J.D."/>
            <person name="Wiley G.B."/>
            <person name="Wincker P."/>
            <person name="Xing Y."/>
            <person name="Yang L."/>
            <person name="Yao Z."/>
            <person name="Ying F."/>
            <person name="Zhai J."/>
            <person name="Zhou L."/>
            <person name="Zuber A."/>
            <person name="Denarie J."/>
            <person name="Dixon R.A."/>
            <person name="May G.D."/>
            <person name="Schwartz D.C."/>
            <person name="Rogers J."/>
            <person name="Quetier F."/>
            <person name="Town C.D."/>
            <person name="Roe B.A."/>
        </authorList>
    </citation>
    <scope>NUCLEOTIDE SEQUENCE [LARGE SCALE GENOMIC DNA]</scope>
    <source>
        <strain evidence="1">A17</strain>
        <strain evidence="4 5">cv. Jemalong A17</strain>
    </source>
</reference>
<accession>G7KDT4</accession>
<dbReference type="EMBL" id="CM001221">
    <property type="protein sequence ID" value="KEH27709.1"/>
    <property type="molecule type" value="Genomic_DNA"/>
</dbReference>
<dbReference type="EnsemblPlants" id="AES95851">
    <property type="protein sequence ID" value="AES95851"/>
    <property type="gene ID" value="MTR_5g030210"/>
</dbReference>
<evidence type="ECO:0000313" key="4">
    <source>
        <dbReference type="EnsemblPlants" id="AES95851"/>
    </source>
</evidence>
<dbReference type="OMA" id="EEVWKCA"/>
<sequence length="231" mass="25402">MALYLDEEEIWKCLKHPSKRRKIGICPVCLRERLAALCPDCANVRPCSCYASTSSSSSASSSFSRFSVTGDGVGAVGKVNNLIDREPPLRRSRSMAIPFLRSRSRFSGAGGDKELVPDRDSPAINGSKSARSFWSIFKAHKSNSNRGSESERDWEMKKVLTEEIDGDVSRKAAVMARSRSVAVTAVSAGDGEFRAAPRSKGKGWFFPSPMKVFRQSKASKVVQERSPLYRG</sequence>
<evidence type="ECO:0000313" key="3">
    <source>
        <dbReference type="EMBL" id="RHN54836.1"/>
    </source>
</evidence>
<dbReference type="EnsemblPlants" id="KEH27709">
    <property type="protein sequence ID" value="KEH27709"/>
    <property type="gene ID" value="MTR_5g430370"/>
</dbReference>
<dbReference type="PANTHER" id="PTHR34197">
    <property type="entry name" value="OS04G0591300 PROTEIN"/>
    <property type="match status" value="1"/>
</dbReference>
<reference evidence="1 5" key="2">
    <citation type="journal article" date="2014" name="BMC Genomics">
        <title>An improved genome release (version Mt4.0) for the model legume Medicago truncatula.</title>
        <authorList>
            <person name="Tang H."/>
            <person name="Krishnakumar V."/>
            <person name="Bidwell S."/>
            <person name="Rosen B."/>
            <person name="Chan A."/>
            <person name="Zhou S."/>
            <person name="Gentzbittel L."/>
            <person name="Childs K.L."/>
            <person name="Yandell M."/>
            <person name="Gundlach H."/>
            <person name="Mayer K.F."/>
            <person name="Schwartz D.C."/>
            <person name="Town C.D."/>
        </authorList>
    </citation>
    <scope>GENOME REANNOTATION</scope>
    <source>
        <strain evidence="2">A17</strain>
        <strain evidence="4 5">cv. Jemalong A17</strain>
    </source>
</reference>
<dbReference type="Gramene" id="rna29928">
    <property type="protein sequence ID" value="RHN54836.1"/>
    <property type="gene ID" value="gene29928"/>
</dbReference>
<organism evidence="1 5">
    <name type="scientific">Medicago truncatula</name>
    <name type="common">Barrel medic</name>
    <name type="synonym">Medicago tribuloides</name>
    <dbReference type="NCBI Taxonomy" id="3880"/>
    <lineage>
        <taxon>Eukaryota</taxon>
        <taxon>Viridiplantae</taxon>
        <taxon>Streptophyta</taxon>
        <taxon>Embryophyta</taxon>
        <taxon>Tracheophyta</taxon>
        <taxon>Spermatophyta</taxon>
        <taxon>Magnoliopsida</taxon>
        <taxon>eudicotyledons</taxon>
        <taxon>Gunneridae</taxon>
        <taxon>Pentapetalae</taxon>
        <taxon>rosids</taxon>
        <taxon>fabids</taxon>
        <taxon>Fabales</taxon>
        <taxon>Fabaceae</taxon>
        <taxon>Papilionoideae</taxon>
        <taxon>50 kb inversion clade</taxon>
        <taxon>NPAAA clade</taxon>
        <taxon>Hologalegina</taxon>
        <taxon>IRL clade</taxon>
        <taxon>Trifolieae</taxon>
        <taxon>Medicago</taxon>
    </lineage>
</organism>
<dbReference type="EMBL" id="CM001221">
    <property type="protein sequence ID" value="AES95851.1"/>
    <property type="molecule type" value="Genomic_DNA"/>
</dbReference>
<dbReference type="PaxDb" id="3880-AES95851"/>
<dbReference type="Pfam" id="PF05340">
    <property type="entry name" value="DUF740"/>
    <property type="match status" value="1"/>
</dbReference>
<dbReference type="InterPro" id="IPR008004">
    <property type="entry name" value="OCTOPUS-like"/>
</dbReference>
<dbReference type="Proteomes" id="UP000002051">
    <property type="component" value="Chromosome 5"/>
</dbReference>